<evidence type="ECO:0000313" key="2">
    <source>
        <dbReference type="Proteomes" id="UP000317422"/>
    </source>
</evidence>
<sequence length="73" mass="8008">MPAAFCLVAGLRFLPLARLYDQRHYRWTRLLLPLVAVAGSARVGTAAHRHTEPLAARTARSSRACCVSGVTFE</sequence>
<accession>A0A543NND2</accession>
<keyword evidence="2" id="KW-1185">Reference proteome</keyword>
<dbReference type="EMBL" id="VFQC01000001">
    <property type="protein sequence ID" value="TQN33344.1"/>
    <property type="molecule type" value="Genomic_DNA"/>
</dbReference>
<evidence type="ECO:0000313" key="1">
    <source>
        <dbReference type="EMBL" id="TQN33344.1"/>
    </source>
</evidence>
<protein>
    <submittedName>
        <fullName evidence="1">Uncharacterized protein</fullName>
    </submittedName>
</protein>
<proteinExistence type="predicted"/>
<reference evidence="1 2" key="1">
    <citation type="submission" date="2019-06" db="EMBL/GenBank/DDBJ databases">
        <title>Sequencing the genomes of 1000 actinobacteria strains.</title>
        <authorList>
            <person name="Klenk H.-P."/>
        </authorList>
    </citation>
    <scope>NUCLEOTIDE SEQUENCE [LARGE SCALE GENOMIC DNA]</scope>
    <source>
        <strain evidence="1 2">DSM 45015</strain>
    </source>
</reference>
<comment type="caution">
    <text evidence="1">The sequence shown here is derived from an EMBL/GenBank/DDBJ whole genome shotgun (WGS) entry which is preliminary data.</text>
</comment>
<organism evidence="1 2">
    <name type="scientific">Haloactinospora alba</name>
    <dbReference type="NCBI Taxonomy" id="405555"/>
    <lineage>
        <taxon>Bacteria</taxon>
        <taxon>Bacillati</taxon>
        <taxon>Actinomycetota</taxon>
        <taxon>Actinomycetes</taxon>
        <taxon>Streptosporangiales</taxon>
        <taxon>Nocardiopsidaceae</taxon>
        <taxon>Haloactinospora</taxon>
    </lineage>
</organism>
<dbReference type="AlphaFoldDB" id="A0A543NND2"/>
<name>A0A543NND2_9ACTN</name>
<dbReference type="Proteomes" id="UP000317422">
    <property type="component" value="Unassembled WGS sequence"/>
</dbReference>
<gene>
    <name evidence="1" type="ORF">FHX37_3359</name>
</gene>